<keyword evidence="4" id="KW-0479">Metal-binding</keyword>
<dbReference type="EMBL" id="HG938354">
    <property type="protein sequence ID" value="CDN51806.1"/>
    <property type="molecule type" value="Genomic_DNA"/>
</dbReference>
<dbReference type="GO" id="GO:0030288">
    <property type="term" value="C:outer membrane-bounded periplasmic space"/>
    <property type="evidence" value="ECO:0007669"/>
    <property type="project" value="TreeGrafter"/>
</dbReference>
<feature type="compositionally biased region" description="Basic and acidic residues" evidence="6">
    <location>
        <begin position="781"/>
        <end position="791"/>
    </location>
</feature>
<keyword evidence="3" id="KW-0500">Molybdenum</keyword>
<dbReference type="GO" id="GO:0009055">
    <property type="term" value="F:electron transfer activity"/>
    <property type="evidence" value="ECO:0007669"/>
    <property type="project" value="TreeGrafter"/>
</dbReference>
<dbReference type="InterPro" id="IPR009010">
    <property type="entry name" value="Asp_de-COase-like_dom_sf"/>
</dbReference>
<keyword evidence="9" id="KW-0614">Plasmid</keyword>
<keyword evidence="10" id="KW-1185">Reference proteome</keyword>
<evidence type="ECO:0000256" key="5">
    <source>
        <dbReference type="ARBA" id="ARBA00023002"/>
    </source>
</evidence>
<dbReference type="PATRIC" id="fig|1028800.3.peg.5760"/>
<dbReference type="PANTHER" id="PTHR43742:SF10">
    <property type="entry name" value="TRIMETHYLAMINE-N-OXIDE REDUCTASE 2"/>
    <property type="match status" value="1"/>
</dbReference>
<dbReference type="GeneID" id="24260651"/>
<geneLocation type="plasmid" evidence="10">
    <name>II</name>
</geneLocation>
<evidence type="ECO:0000313" key="9">
    <source>
        <dbReference type="EMBL" id="CDN51806.1"/>
    </source>
</evidence>
<reference evidence="10" key="1">
    <citation type="journal article" date="2014" name="BMC Genomics">
        <title>Genome sequencing of two Neorhizobium galegae strains reveals a noeT gene responsible for the unusual acetylation of the nodulation factors.</title>
        <authorList>
            <person name="Osterman J."/>
            <person name="Marsh J."/>
            <person name="Laine P.K."/>
            <person name="Zeng Z."/>
            <person name="Alatalo E."/>
            <person name="Sullivan J.T."/>
            <person name="Young J.P."/>
            <person name="Thomas-Oates J."/>
            <person name="Paulin L."/>
            <person name="Lindstrom K."/>
        </authorList>
    </citation>
    <scope>NUCLEOTIDE SEQUENCE [LARGE SCALE GENOMIC DNA]</scope>
    <source>
        <strain evidence="10">HAMBI 540</strain>
    </source>
</reference>
<dbReference type="InterPro" id="IPR050612">
    <property type="entry name" value="Prok_Mopterin_Oxidored"/>
</dbReference>
<dbReference type="HOGENOM" id="CLU_000422_13_3_5"/>
<dbReference type="Proteomes" id="UP000028181">
    <property type="component" value="Plasmid pHAMBI540a"/>
</dbReference>
<feature type="region of interest" description="Disordered" evidence="6">
    <location>
        <begin position="648"/>
        <end position="667"/>
    </location>
</feature>
<comment type="cofactor">
    <cofactor evidence="1">
        <name>Mo-bis(molybdopterin guanine dinucleotide)</name>
        <dbReference type="ChEBI" id="CHEBI:60539"/>
    </cofactor>
</comment>
<feature type="region of interest" description="Disordered" evidence="6">
    <location>
        <begin position="1"/>
        <end position="22"/>
    </location>
</feature>
<evidence type="ECO:0000256" key="3">
    <source>
        <dbReference type="ARBA" id="ARBA00022505"/>
    </source>
</evidence>
<dbReference type="Gene3D" id="2.40.40.20">
    <property type="match status" value="1"/>
</dbReference>
<dbReference type="InterPro" id="IPR006656">
    <property type="entry name" value="Mopterin_OxRdtase"/>
</dbReference>
<dbReference type="InterPro" id="IPR041954">
    <property type="entry name" value="CT_DMSOR/BSOR/TMAOR"/>
</dbReference>
<dbReference type="eggNOG" id="COG0243">
    <property type="taxonomic scope" value="Bacteria"/>
</dbReference>
<comment type="similarity">
    <text evidence="2">Belongs to the prokaryotic molybdopterin-containing oxidoreductase family.</text>
</comment>
<feature type="region of interest" description="Disordered" evidence="6">
    <location>
        <begin position="766"/>
        <end position="791"/>
    </location>
</feature>
<dbReference type="GO" id="GO:0030151">
    <property type="term" value="F:molybdenum ion binding"/>
    <property type="evidence" value="ECO:0007669"/>
    <property type="project" value="TreeGrafter"/>
</dbReference>
<dbReference type="InterPro" id="IPR006657">
    <property type="entry name" value="MoPterin_dinucl-bd_dom"/>
</dbReference>
<dbReference type="Gene3D" id="3.90.55.10">
    <property type="entry name" value="Dimethylsulfoxide Reductase, domain 3"/>
    <property type="match status" value="1"/>
</dbReference>
<dbReference type="RefSeq" id="WP_041366501.1">
    <property type="nucleotide sequence ID" value="NZ_HG938354.1"/>
</dbReference>
<evidence type="ECO:0000256" key="1">
    <source>
        <dbReference type="ARBA" id="ARBA00001942"/>
    </source>
</evidence>
<accession>A0A068T183</accession>
<dbReference type="AlphaFoldDB" id="A0A068T183"/>
<dbReference type="Gene3D" id="3.40.228.10">
    <property type="entry name" value="Dimethylsulfoxide Reductase, domain 2"/>
    <property type="match status" value="1"/>
</dbReference>
<feature type="compositionally biased region" description="Polar residues" evidence="6">
    <location>
        <begin position="723"/>
        <end position="735"/>
    </location>
</feature>
<dbReference type="Pfam" id="PF00384">
    <property type="entry name" value="Molybdopterin"/>
    <property type="match status" value="1"/>
</dbReference>
<dbReference type="CDD" id="cd02793">
    <property type="entry name" value="MopB_CT_DMSOR-BSOR-TMAOR"/>
    <property type="match status" value="1"/>
</dbReference>
<dbReference type="Pfam" id="PF01568">
    <property type="entry name" value="Molydop_binding"/>
    <property type="match status" value="1"/>
</dbReference>
<dbReference type="SUPFAM" id="SSF50692">
    <property type="entry name" value="ADC-like"/>
    <property type="match status" value="1"/>
</dbReference>
<evidence type="ECO:0000256" key="4">
    <source>
        <dbReference type="ARBA" id="ARBA00022723"/>
    </source>
</evidence>
<dbReference type="GO" id="GO:0016491">
    <property type="term" value="F:oxidoreductase activity"/>
    <property type="evidence" value="ECO:0007669"/>
    <property type="project" value="UniProtKB-KW"/>
</dbReference>
<proteinExistence type="inferred from homology"/>
<sequence>MTKAPKTTQHSEPSADRRHVGTHWGFYSHDGLDGAIRSMAGDPDPVQFGGELPADRLAPCRILRPAVRRSFLEKGPGHRAGRRGAEAFVEVSWDEALELVAGEIRRVRDEHGNGAIFSGSYGWSSAGRFHHAQSQLKRFFNVNGGSVRSVQSYSYAAGEIILPHVIGSTDGLITGHSPWSQIVGHADLIVMFGGTPLRNAQVNAGGVSRHETRQGLLDCKEAGAHFINVGPVRDDAAGELDAQWMALRPGTDAALLLAIAHVLIQEDHYDAGFIGRYTVGFETLRDYLFGNVDGVIKDVAWAAGITGLEAQDILTLARTMASRKTFIMMAWALQRADHGEQAYSAAIAVASLLGRIGLPGGGFGFGYASVSGIGQPASAVKWPSLPQGQNAISDYIPVARIADMLLSPGAEYDHDGKKRIYPDIRLIYWAGGNPFHHHQDLNRLVEAWQKPETIIVHEHWWNAHARHADIVLPASTFLERDDLVASGRDGFLGYSTRTTAPPADVFSDHEILRRVAAKLGTEAAFTGGWSESEWLEKLYADAQANAASGDISLPDFSTFRNVGLVEVESQNADKPFLAAFRADPVAHPLHTPSGLIELSSELIAGFDYVDCPGHPAWVEPVEWLGGKLAALYPLHLLSCQPHDKLHSQWDHAAPSRRTKSGGRQPVRIHPDDAAARGLAQGEVVTISNARGACLAVVAITDAVMPGVVQLATGAWFDPADPSTPGSLELNGNPNVLTPDRGTSRLTQGPSPNSCLVEISRFIGTPPQVRAYRPPDLVPDPRLNDAHGKECP</sequence>
<gene>
    <name evidence="9" type="primary">bISC</name>
    <name evidence="9" type="ORF">RG540_PA11300</name>
</gene>
<organism evidence="9 10">
    <name type="scientific">Neorhizobium galegae bv. orientalis str. HAMBI 540</name>
    <dbReference type="NCBI Taxonomy" id="1028800"/>
    <lineage>
        <taxon>Bacteria</taxon>
        <taxon>Pseudomonadati</taxon>
        <taxon>Pseudomonadota</taxon>
        <taxon>Alphaproteobacteria</taxon>
        <taxon>Hyphomicrobiales</taxon>
        <taxon>Rhizobiaceae</taxon>
        <taxon>Rhizobium/Agrobacterium group</taxon>
        <taxon>Neorhizobium</taxon>
    </lineage>
</organism>
<dbReference type="KEGG" id="ngg:RG540_PA11300"/>
<name>A0A068T183_NEOGA</name>
<dbReference type="PANTHER" id="PTHR43742">
    <property type="entry name" value="TRIMETHYLAMINE-N-OXIDE REDUCTASE"/>
    <property type="match status" value="1"/>
</dbReference>
<protein>
    <submittedName>
        <fullName evidence="9">Putative BIOTIN SULFOXIDE REDUCTASE BISC</fullName>
    </submittedName>
</protein>
<evidence type="ECO:0000313" key="10">
    <source>
        <dbReference type="Proteomes" id="UP000028181"/>
    </source>
</evidence>
<evidence type="ECO:0000256" key="6">
    <source>
        <dbReference type="SAM" id="MobiDB-lite"/>
    </source>
</evidence>
<dbReference type="OrthoDB" id="9759518at2"/>
<evidence type="ECO:0000256" key="2">
    <source>
        <dbReference type="ARBA" id="ARBA00010312"/>
    </source>
</evidence>
<evidence type="ECO:0000259" key="7">
    <source>
        <dbReference type="Pfam" id="PF00384"/>
    </source>
</evidence>
<dbReference type="SUPFAM" id="SSF53706">
    <property type="entry name" value="Formate dehydrogenase/DMSO reductase, domains 1-3"/>
    <property type="match status" value="1"/>
</dbReference>
<dbReference type="Gene3D" id="3.40.50.740">
    <property type="match status" value="1"/>
</dbReference>
<feature type="domain" description="Molybdopterin oxidoreductase" evidence="7">
    <location>
        <begin position="61"/>
        <end position="517"/>
    </location>
</feature>
<evidence type="ECO:0000259" key="8">
    <source>
        <dbReference type="Pfam" id="PF01568"/>
    </source>
</evidence>
<keyword evidence="5" id="KW-0560">Oxidoreductase</keyword>
<feature type="domain" description="Molybdopterin dinucleotide-binding" evidence="8">
    <location>
        <begin position="634"/>
        <end position="754"/>
    </location>
</feature>
<feature type="compositionally biased region" description="Polar residues" evidence="6">
    <location>
        <begin position="1"/>
        <end position="12"/>
    </location>
</feature>
<feature type="region of interest" description="Disordered" evidence="6">
    <location>
        <begin position="721"/>
        <end position="751"/>
    </location>
</feature>
<dbReference type="GO" id="GO:0043546">
    <property type="term" value="F:molybdopterin cofactor binding"/>
    <property type="evidence" value="ECO:0007669"/>
    <property type="project" value="InterPro"/>
</dbReference>
<dbReference type="GO" id="GO:0009061">
    <property type="term" value="P:anaerobic respiration"/>
    <property type="evidence" value="ECO:0007669"/>
    <property type="project" value="TreeGrafter"/>
</dbReference>